<dbReference type="Pfam" id="PF08282">
    <property type="entry name" value="Hydrolase_3"/>
    <property type="match status" value="1"/>
</dbReference>
<gene>
    <name evidence="1" type="ORF">FHS11_003143</name>
</gene>
<dbReference type="EMBL" id="JACHWX010000009">
    <property type="protein sequence ID" value="MBB3056717.1"/>
    <property type="molecule type" value="Genomic_DNA"/>
</dbReference>
<dbReference type="GO" id="GO:0005829">
    <property type="term" value="C:cytosol"/>
    <property type="evidence" value="ECO:0007669"/>
    <property type="project" value="TreeGrafter"/>
</dbReference>
<dbReference type="InterPro" id="IPR023214">
    <property type="entry name" value="HAD_sf"/>
</dbReference>
<organism evidence="1 2">
    <name type="scientific">Mucilaginibacter gotjawali</name>
    <dbReference type="NCBI Taxonomy" id="1550579"/>
    <lineage>
        <taxon>Bacteria</taxon>
        <taxon>Pseudomonadati</taxon>
        <taxon>Bacteroidota</taxon>
        <taxon>Sphingobacteriia</taxon>
        <taxon>Sphingobacteriales</taxon>
        <taxon>Sphingobacteriaceae</taxon>
        <taxon>Mucilaginibacter</taxon>
    </lineage>
</organism>
<dbReference type="AlphaFoldDB" id="A0A839SJP2"/>
<dbReference type="OrthoDB" id="9814970at2"/>
<proteinExistence type="predicted"/>
<dbReference type="Gene3D" id="3.40.50.1000">
    <property type="entry name" value="HAD superfamily/HAD-like"/>
    <property type="match status" value="1"/>
</dbReference>
<dbReference type="InterPro" id="IPR006379">
    <property type="entry name" value="HAD-SF_hydro_IIB"/>
</dbReference>
<dbReference type="Proteomes" id="UP000539265">
    <property type="component" value="Unassembled WGS sequence"/>
</dbReference>
<keyword evidence="2" id="KW-1185">Reference proteome</keyword>
<accession>A0A839SJP2</accession>
<reference evidence="1" key="1">
    <citation type="submission" date="2020-08" db="EMBL/GenBank/DDBJ databases">
        <title>Genomic Encyclopedia of Type Strains, Phase III (KMG-III): the genomes of soil and plant-associated and newly described type strains.</title>
        <authorList>
            <person name="Whitman W."/>
        </authorList>
    </citation>
    <scope>NUCLEOTIDE SEQUENCE [LARGE SCALE GENOMIC DNA]</scope>
    <source>
        <strain evidence="1">CECT 8628</strain>
    </source>
</reference>
<comment type="caution">
    <text evidence="1">The sequence shown here is derived from an EMBL/GenBank/DDBJ whole genome shotgun (WGS) entry which is preliminary data.</text>
</comment>
<protein>
    <submittedName>
        <fullName evidence="1">Cof subfamily protein (Haloacid dehalogenase superfamily)</fullName>
    </submittedName>
</protein>
<dbReference type="PANTHER" id="PTHR10000:SF8">
    <property type="entry name" value="HAD SUPERFAMILY HYDROLASE-LIKE, TYPE 3"/>
    <property type="match status" value="1"/>
</dbReference>
<sequence length="307" mass="34057">MNKGLRDIAQADLSQLQSFSRIKMIAVDLDGTISGSAVLEVWENIIWLIKRLNYGRNKTGLIIATGRTLTGAKPAIRLLYHTRDLPIILYNGSVVINNNTYEVLYRKTIPNLVLTEIAALSDLFAVNVFAYYYVGKEKDLFDTLDRLEYVLGFGRDRSLATEFNQMPIIWEFDASYLVNAPSAILIDIRNIIPGDKERILERLAAMPEISVTSSGFAYIEIRPAGSNKAEALRFVADTLKLSAIDFAAIGDNDNDVEMLSWVGTGIAVSNGTDSAISAAKYVCSHNVASGVIEVLRLIKQSKRYHDE</sequence>
<dbReference type="NCBIfam" id="TIGR01484">
    <property type="entry name" value="HAD-SF-IIB"/>
    <property type="match status" value="1"/>
</dbReference>
<dbReference type="GO" id="GO:0016791">
    <property type="term" value="F:phosphatase activity"/>
    <property type="evidence" value="ECO:0007669"/>
    <property type="project" value="TreeGrafter"/>
</dbReference>
<name>A0A839SJP2_9SPHI</name>
<dbReference type="InterPro" id="IPR036412">
    <property type="entry name" value="HAD-like_sf"/>
</dbReference>
<dbReference type="RefSeq" id="WP_096356137.1">
    <property type="nucleotide sequence ID" value="NZ_AP017313.1"/>
</dbReference>
<evidence type="ECO:0000313" key="2">
    <source>
        <dbReference type="Proteomes" id="UP000539265"/>
    </source>
</evidence>
<dbReference type="GO" id="GO:0000287">
    <property type="term" value="F:magnesium ion binding"/>
    <property type="evidence" value="ECO:0007669"/>
    <property type="project" value="TreeGrafter"/>
</dbReference>
<dbReference type="SUPFAM" id="SSF56784">
    <property type="entry name" value="HAD-like"/>
    <property type="match status" value="1"/>
</dbReference>
<dbReference type="PANTHER" id="PTHR10000">
    <property type="entry name" value="PHOSPHOSERINE PHOSPHATASE"/>
    <property type="match status" value="1"/>
</dbReference>
<evidence type="ECO:0000313" key="1">
    <source>
        <dbReference type="EMBL" id="MBB3056717.1"/>
    </source>
</evidence>
<dbReference type="Gene3D" id="3.30.1240.10">
    <property type="match status" value="1"/>
</dbReference>